<dbReference type="AlphaFoldDB" id="A0A225NEQ3"/>
<evidence type="ECO:0000256" key="2">
    <source>
        <dbReference type="ARBA" id="ARBA00022448"/>
    </source>
</evidence>
<evidence type="ECO:0000313" key="9">
    <source>
        <dbReference type="EMBL" id="OWU71462.1"/>
    </source>
</evidence>
<evidence type="ECO:0000313" key="10">
    <source>
        <dbReference type="Proteomes" id="UP000215377"/>
    </source>
</evidence>
<keyword evidence="6 8" id="KW-1133">Transmembrane helix</keyword>
<keyword evidence="10" id="KW-1185">Reference proteome</keyword>
<feature type="transmembrane region" description="Helical" evidence="8">
    <location>
        <begin position="38"/>
        <end position="56"/>
    </location>
</feature>
<keyword evidence="5 8" id="KW-0812">Transmembrane</keyword>
<keyword evidence="4" id="KW-0997">Cell inner membrane</keyword>
<dbReference type="PANTHER" id="PTHR32196">
    <property type="entry name" value="ABC TRANSPORTER PERMEASE PROTEIN YPHD-RELATED-RELATED"/>
    <property type="match status" value="1"/>
</dbReference>
<feature type="transmembrane region" description="Helical" evidence="8">
    <location>
        <begin position="114"/>
        <end position="133"/>
    </location>
</feature>
<dbReference type="OrthoDB" id="192433at2"/>
<proteinExistence type="predicted"/>
<keyword evidence="2" id="KW-0813">Transport</keyword>
<dbReference type="PANTHER" id="PTHR32196:SF21">
    <property type="entry name" value="ABC TRANSPORTER PERMEASE PROTEIN YPHD-RELATED"/>
    <property type="match status" value="1"/>
</dbReference>
<keyword evidence="9" id="KW-0808">Transferase</keyword>
<keyword evidence="7 8" id="KW-0472">Membrane</keyword>
<evidence type="ECO:0000256" key="3">
    <source>
        <dbReference type="ARBA" id="ARBA00022475"/>
    </source>
</evidence>
<dbReference type="Proteomes" id="UP000215377">
    <property type="component" value="Unassembled WGS sequence"/>
</dbReference>
<reference evidence="9 10" key="1">
    <citation type="submission" date="2013-04" db="EMBL/GenBank/DDBJ databases">
        <title>Oceanicola sp. 22II1-22F33 Genome Sequencing.</title>
        <authorList>
            <person name="Lai Q."/>
            <person name="Li G."/>
            <person name="Shao Z."/>
        </authorList>
    </citation>
    <scope>NUCLEOTIDE SEQUENCE [LARGE SCALE GENOMIC DNA]</scope>
    <source>
        <strain evidence="9 10">22II1-22F33</strain>
    </source>
</reference>
<name>A0A225NEQ3_9RHOB</name>
<organism evidence="9 10">
    <name type="scientific">Marinibacterium profundimaris</name>
    <dbReference type="NCBI Taxonomy" id="1679460"/>
    <lineage>
        <taxon>Bacteria</taxon>
        <taxon>Pseudomonadati</taxon>
        <taxon>Pseudomonadota</taxon>
        <taxon>Alphaproteobacteria</taxon>
        <taxon>Rhodobacterales</taxon>
        <taxon>Paracoccaceae</taxon>
        <taxon>Marinibacterium</taxon>
    </lineage>
</organism>
<feature type="transmembrane region" description="Helical" evidence="8">
    <location>
        <begin position="216"/>
        <end position="235"/>
    </location>
</feature>
<feature type="transmembrane region" description="Helical" evidence="8">
    <location>
        <begin position="294"/>
        <end position="314"/>
    </location>
</feature>
<comment type="subcellular location">
    <subcellularLocation>
        <location evidence="1">Cell membrane</location>
        <topology evidence="1">Multi-pass membrane protein</topology>
    </subcellularLocation>
</comment>
<feature type="transmembrane region" description="Helical" evidence="8">
    <location>
        <begin position="167"/>
        <end position="185"/>
    </location>
</feature>
<evidence type="ECO:0000256" key="5">
    <source>
        <dbReference type="ARBA" id="ARBA00022692"/>
    </source>
</evidence>
<keyword evidence="3" id="KW-1003">Cell membrane</keyword>
<protein>
    <submittedName>
        <fullName evidence="9">Dolichyl-phosphate beta-glucosyltransferase</fullName>
    </submittedName>
</protein>
<evidence type="ECO:0000256" key="7">
    <source>
        <dbReference type="ARBA" id="ARBA00023136"/>
    </source>
</evidence>
<dbReference type="GO" id="GO:0016740">
    <property type="term" value="F:transferase activity"/>
    <property type="evidence" value="ECO:0007669"/>
    <property type="project" value="UniProtKB-KW"/>
</dbReference>
<dbReference type="RefSeq" id="WP_088651391.1">
    <property type="nucleotide sequence ID" value="NZ_AQQR01000009.1"/>
</dbReference>
<dbReference type="InterPro" id="IPR001851">
    <property type="entry name" value="ABC_transp_permease"/>
</dbReference>
<dbReference type="Pfam" id="PF02653">
    <property type="entry name" value="BPD_transp_2"/>
    <property type="match status" value="1"/>
</dbReference>
<feature type="transmembrane region" description="Helical" evidence="8">
    <location>
        <begin position="87"/>
        <end position="107"/>
    </location>
</feature>
<evidence type="ECO:0000256" key="1">
    <source>
        <dbReference type="ARBA" id="ARBA00004651"/>
    </source>
</evidence>
<evidence type="ECO:0000256" key="6">
    <source>
        <dbReference type="ARBA" id="ARBA00022989"/>
    </source>
</evidence>
<sequence>MMNTLRQSGTLLGFLAIVVFFAVQLPDTFLTARNLINITQQLSMLIVVASAMTIVMVMGDFDLSVGSVASLAGVVAAVMFAHDYPVWQGVLAALGMGLLAGLGNGVLVSYVGILPFVATLGTLTVFSGMAFVVSDGKTIYGKDIPAEFSGFARGGWAAEWLGQGMKIPNLTIAALLVLILVWVILEQTTFGRRLYAIGGNREAALLAGLRVKRLRLLAFGLTGLGAAGAGLMYAARVASANPTQGSGLMLDAIAAVFLGMTMSRHGEPRVLFTLVGVLMLGILDNGLTQMKVDSYIREILVGVIVILSVGVAVLTKRQR</sequence>
<dbReference type="GO" id="GO:0022857">
    <property type="term" value="F:transmembrane transporter activity"/>
    <property type="evidence" value="ECO:0007669"/>
    <property type="project" value="InterPro"/>
</dbReference>
<accession>A0A225NEQ3</accession>
<evidence type="ECO:0000256" key="4">
    <source>
        <dbReference type="ARBA" id="ARBA00022519"/>
    </source>
</evidence>
<comment type="caution">
    <text evidence="9">The sequence shown here is derived from an EMBL/GenBank/DDBJ whole genome shotgun (WGS) entry which is preliminary data.</text>
</comment>
<evidence type="ECO:0000256" key="8">
    <source>
        <dbReference type="SAM" id="Phobius"/>
    </source>
</evidence>
<feature type="transmembrane region" description="Helical" evidence="8">
    <location>
        <begin position="63"/>
        <end position="81"/>
    </location>
</feature>
<dbReference type="GO" id="GO:0005886">
    <property type="term" value="C:plasma membrane"/>
    <property type="evidence" value="ECO:0007669"/>
    <property type="project" value="UniProtKB-SubCell"/>
</dbReference>
<dbReference type="CDD" id="cd06579">
    <property type="entry name" value="TM_PBP1_transp_AraH_like"/>
    <property type="match status" value="1"/>
</dbReference>
<gene>
    <name evidence="9" type="ORF">ATO3_18505</name>
</gene>
<dbReference type="EMBL" id="AQQR01000009">
    <property type="protein sequence ID" value="OWU71462.1"/>
    <property type="molecule type" value="Genomic_DNA"/>
</dbReference>